<gene>
    <name evidence="1" type="ORF">EV182_002211</name>
</gene>
<name>A0ACC1HVL6_9FUNG</name>
<dbReference type="EMBL" id="JAMZIH010000429">
    <property type="protein sequence ID" value="KAJ1679360.1"/>
    <property type="molecule type" value="Genomic_DNA"/>
</dbReference>
<sequence>MSNPPYNTTLHTLAYEDQQLTQGHKGLATSGALCEAPPLRPATSYALTLPPMFDGKWVEEFLSQYEQYTNALGWTDKQKSTGIHRYLPRMASAIVAHHPETRSGDWAKVKALLINTYHVEKENPKPQDVLEELLVQGFDVKQPDAFLNPFSNITASLHERESTKIAILLKAIPINICEKVIMDYDEEIQTLEEAIRRVREQTKTRQYYEMLTSNINNIRIDPAPTTVTTPSTLPAKDEDMDINKLSHQFAKMVLQIGKQQQQPSSRTPYCPYCDSNSHFRRQCSLLDKDLKNGRVRLINGKVATTNGTILQTNRGQGGIRALMLKQEDQSARVNLISCSSIREQAQRAVLRLTTDLYDDDNTNDTDERTYEVAAQKRHRLDAPPEVVPARKVVRTVEPESVPRTATTSSQPRHNGPTIDHDDEPEAPKNKPQYQYMAPIQEGVDTNSVITQRLQSTEVKLTLKELLAIAPAARREMDKLVTRRRIANDEQPTVGINKLETTEDNERQPTSLPTSRVLGYINGREFTLMIDPGSEVNIMRMSAYASIDYLPIDPDDRFTITNANNGRSSTRGVCHNVPIRVDRVTVHTNILVADELSHDVILGMPWLEAVSWEVRRDDSNTAWVYIHDNKHNTARFRLVPSEGRRRPPVSVNHIHVEHIDEPIIKSHAADLTTMKAKVAVHKSGPPEIQSFVPPELVPSNACEHNYQDDAQERRHEDTPPEDCSPTGISRTCIKSIGELIANPPVADLIATEAKIAAHKPEPSETRPSDSPEHTRNNVCKPIDSSTQGNRNLEPNDAIHDIATLHPPQRESITEHLDRTLCNITCTMQCTTTRCMMHSWSDAAKAIPYTQQRQPINPIKGATPYSQWFGRALNNAHFRTLGCATYHQAIPYGQPFDQTPENTHRRPTETCREPDNTDTAIEGQELFISDTTAKSLASHTAGDEHSSNEHSNDECLNGEHSNNKHPGDEHRVTPYDQCPIPSAYIGWDKALNENIATYNVKSNENRICRDFEHADTNAERQELTTTDETTKHPTNRATDDAHPTDDPTCEDVVEAPPLTATAGSTISNELWIEQVAFTSTEDEHLGATMIDQTTTADADQDYYLQHTHYLLDDQRYPESTPEPRQSTRNVPSGPSDTALLECHHTRIRCENEPTPKQKELYKITEQFADDVYCLAEFGETISDDTMSGDCLKWLFMEDPEEPIAKDLSFGLGPPGCRNNLRHSDNRVG</sequence>
<protein>
    <submittedName>
        <fullName evidence="1">Uncharacterized protein</fullName>
    </submittedName>
</protein>
<evidence type="ECO:0000313" key="2">
    <source>
        <dbReference type="Proteomes" id="UP001145114"/>
    </source>
</evidence>
<keyword evidence="2" id="KW-1185">Reference proteome</keyword>
<accession>A0ACC1HVL6</accession>
<comment type="caution">
    <text evidence="1">The sequence shown here is derived from an EMBL/GenBank/DDBJ whole genome shotgun (WGS) entry which is preliminary data.</text>
</comment>
<evidence type="ECO:0000313" key="1">
    <source>
        <dbReference type="EMBL" id="KAJ1679360.1"/>
    </source>
</evidence>
<reference evidence="1" key="1">
    <citation type="submission" date="2022-06" db="EMBL/GenBank/DDBJ databases">
        <title>Phylogenomic reconstructions and comparative analyses of Kickxellomycotina fungi.</title>
        <authorList>
            <person name="Reynolds N.K."/>
            <person name="Stajich J.E."/>
            <person name="Barry K."/>
            <person name="Grigoriev I.V."/>
            <person name="Crous P."/>
            <person name="Smith M.E."/>
        </authorList>
    </citation>
    <scope>NUCLEOTIDE SEQUENCE</scope>
    <source>
        <strain evidence="1">RSA 2271</strain>
    </source>
</reference>
<organism evidence="1 2">
    <name type="scientific">Spiromyces aspiralis</name>
    <dbReference type="NCBI Taxonomy" id="68401"/>
    <lineage>
        <taxon>Eukaryota</taxon>
        <taxon>Fungi</taxon>
        <taxon>Fungi incertae sedis</taxon>
        <taxon>Zoopagomycota</taxon>
        <taxon>Kickxellomycotina</taxon>
        <taxon>Kickxellomycetes</taxon>
        <taxon>Kickxellales</taxon>
        <taxon>Kickxellaceae</taxon>
        <taxon>Spiromyces</taxon>
    </lineage>
</organism>
<proteinExistence type="predicted"/>
<dbReference type="Proteomes" id="UP001145114">
    <property type="component" value="Unassembled WGS sequence"/>
</dbReference>